<dbReference type="GO" id="GO:0000045">
    <property type="term" value="P:autophagosome assembly"/>
    <property type="evidence" value="ECO:0007669"/>
    <property type="project" value="TreeGrafter"/>
</dbReference>
<keyword evidence="12" id="KW-1133">Transmembrane helix</keyword>
<proteinExistence type="predicted"/>
<dbReference type="InterPro" id="IPR008271">
    <property type="entry name" value="Ser/Thr_kinase_AS"/>
</dbReference>
<evidence type="ECO:0000256" key="10">
    <source>
        <dbReference type="ARBA" id="ARBA00047899"/>
    </source>
</evidence>
<keyword evidence="12" id="KW-0472">Membrane</keyword>
<dbReference type="PANTHER" id="PTHR24348:SF22">
    <property type="entry name" value="NON-SPECIFIC SERINE_THREONINE PROTEIN KINASE"/>
    <property type="match status" value="1"/>
</dbReference>
<keyword evidence="3" id="KW-0723">Serine/threonine-protein kinase</keyword>
<comment type="subcellular location">
    <subcellularLocation>
        <location evidence="1">Preautophagosomal structure membrane</location>
        <topology evidence="1">Peripheral membrane protein</topology>
    </subcellularLocation>
</comment>
<comment type="caution">
    <text evidence="14">The sequence shown here is derived from an EMBL/GenBank/DDBJ whole genome shotgun (WGS) entry which is preliminary data.</text>
</comment>
<reference evidence="15" key="1">
    <citation type="journal article" date="2019" name="bioRxiv">
        <title>Genomics, evolutionary history and diagnostics of the Alternaria alternata species group including apple and Asian pear pathotypes.</title>
        <authorList>
            <person name="Armitage A.D."/>
            <person name="Cockerton H.M."/>
            <person name="Sreenivasaprasad S."/>
            <person name="Woodhall J.W."/>
            <person name="Lane C.R."/>
            <person name="Harrison R.J."/>
            <person name="Clarkson J.P."/>
        </authorList>
    </citation>
    <scope>NUCLEOTIDE SEQUENCE [LARGE SCALE GENOMIC DNA]</scope>
    <source>
        <strain evidence="15">FERA 1082</strain>
    </source>
</reference>
<evidence type="ECO:0000256" key="5">
    <source>
        <dbReference type="ARBA" id="ARBA00022741"/>
    </source>
</evidence>
<dbReference type="InterPro" id="IPR000719">
    <property type="entry name" value="Prot_kinase_dom"/>
</dbReference>
<dbReference type="EMBL" id="PDXA01000002">
    <property type="protein sequence ID" value="RYN60822.1"/>
    <property type="molecule type" value="Genomic_DNA"/>
</dbReference>
<keyword evidence="4" id="KW-0808">Transferase</keyword>
<dbReference type="GO" id="GO:0034045">
    <property type="term" value="C:phagophore assembly site membrane"/>
    <property type="evidence" value="ECO:0007669"/>
    <property type="project" value="UniProtKB-SubCell"/>
</dbReference>
<evidence type="ECO:0000256" key="1">
    <source>
        <dbReference type="ARBA" id="ARBA00004623"/>
    </source>
</evidence>
<dbReference type="Pfam" id="PF00069">
    <property type="entry name" value="Pkinase"/>
    <property type="match status" value="1"/>
</dbReference>
<dbReference type="Proteomes" id="UP000292402">
    <property type="component" value="Unassembled WGS sequence"/>
</dbReference>
<dbReference type="GO" id="GO:0034727">
    <property type="term" value="P:piecemeal microautophagy of the nucleus"/>
    <property type="evidence" value="ECO:0007669"/>
    <property type="project" value="TreeGrafter"/>
</dbReference>
<dbReference type="SMART" id="SM00220">
    <property type="entry name" value="S_TKc"/>
    <property type="match status" value="1"/>
</dbReference>
<dbReference type="GO" id="GO:0061709">
    <property type="term" value="P:reticulophagy"/>
    <property type="evidence" value="ECO:0007669"/>
    <property type="project" value="TreeGrafter"/>
</dbReference>
<dbReference type="InterPro" id="IPR045269">
    <property type="entry name" value="Atg1-like"/>
</dbReference>
<gene>
    <name evidence="14" type="ORF">AA0114_g775</name>
</gene>
<dbReference type="Gene3D" id="1.10.510.10">
    <property type="entry name" value="Transferase(Phosphotransferase) domain 1"/>
    <property type="match status" value="1"/>
</dbReference>
<dbReference type="SUPFAM" id="SSF56112">
    <property type="entry name" value="Protein kinase-like (PK-like)"/>
    <property type="match status" value="1"/>
</dbReference>
<comment type="catalytic activity">
    <reaction evidence="10">
        <text>L-threonyl-[protein] + ATP = O-phospho-L-threonyl-[protein] + ADP + H(+)</text>
        <dbReference type="Rhea" id="RHEA:46608"/>
        <dbReference type="Rhea" id="RHEA-COMP:11060"/>
        <dbReference type="Rhea" id="RHEA-COMP:11605"/>
        <dbReference type="ChEBI" id="CHEBI:15378"/>
        <dbReference type="ChEBI" id="CHEBI:30013"/>
        <dbReference type="ChEBI" id="CHEBI:30616"/>
        <dbReference type="ChEBI" id="CHEBI:61977"/>
        <dbReference type="ChEBI" id="CHEBI:456216"/>
        <dbReference type="EC" id="2.7.11.1"/>
    </reaction>
</comment>
<dbReference type="PROSITE" id="PS00108">
    <property type="entry name" value="PROTEIN_KINASE_ST"/>
    <property type="match status" value="1"/>
</dbReference>
<feature type="domain" description="Protein kinase" evidence="13">
    <location>
        <begin position="34"/>
        <end position="319"/>
    </location>
</feature>
<evidence type="ECO:0000256" key="8">
    <source>
        <dbReference type="ARBA" id="ARBA00023006"/>
    </source>
</evidence>
<evidence type="ECO:0000256" key="6">
    <source>
        <dbReference type="ARBA" id="ARBA00022777"/>
    </source>
</evidence>
<feature type="transmembrane region" description="Helical" evidence="12">
    <location>
        <begin position="485"/>
        <end position="503"/>
    </location>
</feature>
<dbReference type="GO" id="GO:0042594">
    <property type="term" value="P:response to starvation"/>
    <property type="evidence" value="ECO:0007669"/>
    <property type="project" value="TreeGrafter"/>
</dbReference>
<sequence>MVVIDLSVSDILNDWSGTGRGCHVEFGVDEAVALQAGDLLGQGADAIVYETTIHGLKVAWKRTSRNKKSRESIRLEVEVLKKLSHRHLLRLIGSYTHKRSVGLLLYPVAVCDLGTFFEDAEAYLQDNATDDQELRLRQLGYSSSRLCLKHKAWPIYSQIGCLLSAIAYLHSRSIRHKDIKPSNILLSPGHLWLSDFGLARDFSDLESGSDGGAGTPRYKAPEVAGLERSGRASDMFSLGCVLLEAMVFDQDGSLKRLQPESPTTRFVYHESLDKLNDWLPWPEDLHPVKHHLYLTIRSLLSRIPKQRPSAEDLVSRINLCDNMVEEAQDKIFSDCCRESYFTEQHFESRIKALQVQIFSLRQEKELEQRIIQRDRLLNDPESQDWKFQQFKRPARQWTFTPSSTTKKANPHGIYYYSPSRIEKLITLIITGIVLALLALPVVALYTLTSIEKRPSTFGAVGILLVFTLLFSTAMSVLTKAKRHELFAASAAYCAVLVVFMSNLNNY</sequence>
<evidence type="ECO:0000256" key="12">
    <source>
        <dbReference type="SAM" id="Phobius"/>
    </source>
</evidence>
<keyword evidence="5" id="KW-0547">Nucleotide-binding</keyword>
<dbReference type="Gene3D" id="3.30.200.20">
    <property type="entry name" value="Phosphorylase Kinase, domain 1"/>
    <property type="match status" value="1"/>
</dbReference>
<evidence type="ECO:0000256" key="9">
    <source>
        <dbReference type="ARBA" id="ARBA00030237"/>
    </source>
</evidence>
<dbReference type="PANTHER" id="PTHR24348">
    <property type="entry name" value="SERINE/THREONINE-PROTEIN KINASE UNC-51-RELATED"/>
    <property type="match status" value="1"/>
</dbReference>
<feature type="transmembrane region" description="Helical" evidence="12">
    <location>
        <begin position="424"/>
        <end position="445"/>
    </location>
</feature>
<organism evidence="14 15">
    <name type="scientific">Alternaria tenuissima</name>
    <dbReference type="NCBI Taxonomy" id="119927"/>
    <lineage>
        <taxon>Eukaryota</taxon>
        <taxon>Fungi</taxon>
        <taxon>Dikarya</taxon>
        <taxon>Ascomycota</taxon>
        <taxon>Pezizomycotina</taxon>
        <taxon>Dothideomycetes</taxon>
        <taxon>Pleosporomycetidae</taxon>
        <taxon>Pleosporales</taxon>
        <taxon>Pleosporineae</taxon>
        <taxon>Pleosporaceae</taxon>
        <taxon>Alternaria</taxon>
        <taxon>Alternaria sect. Alternaria</taxon>
        <taxon>Alternaria alternata complex</taxon>
    </lineage>
</organism>
<dbReference type="CDD" id="cd00180">
    <property type="entry name" value="PKc"/>
    <property type="match status" value="1"/>
</dbReference>
<dbReference type="GO" id="GO:0005776">
    <property type="term" value="C:autophagosome"/>
    <property type="evidence" value="ECO:0007669"/>
    <property type="project" value="TreeGrafter"/>
</dbReference>
<dbReference type="InterPro" id="IPR046529">
    <property type="entry name" value="DUF6594"/>
</dbReference>
<feature type="transmembrane region" description="Helical" evidence="12">
    <location>
        <begin position="457"/>
        <end position="478"/>
    </location>
</feature>
<keyword evidence="8" id="KW-0072">Autophagy</keyword>
<evidence type="ECO:0000256" key="7">
    <source>
        <dbReference type="ARBA" id="ARBA00022840"/>
    </source>
</evidence>
<evidence type="ECO:0000256" key="4">
    <source>
        <dbReference type="ARBA" id="ARBA00022679"/>
    </source>
</evidence>
<accession>A0A4Q4MXP1</accession>
<dbReference type="GO" id="GO:0005524">
    <property type="term" value="F:ATP binding"/>
    <property type="evidence" value="ECO:0007669"/>
    <property type="project" value="UniProtKB-KW"/>
</dbReference>
<dbReference type="AlphaFoldDB" id="A0A4Q4MXP1"/>
<dbReference type="GO" id="GO:0000422">
    <property type="term" value="P:autophagy of mitochondrion"/>
    <property type="evidence" value="ECO:0007669"/>
    <property type="project" value="TreeGrafter"/>
</dbReference>
<protein>
    <recommendedName>
        <fullName evidence="2">non-specific serine/threonine protein kinase</fullName>
        <ecNumber evidence="2">2.7.11.1</ecNumber>
    </recommendedName>
    <alternativeName>
        <fullName evidence="9">Autophagy-related protein 1</fullName>
    </alternativeName>
</protein>
<evidence type="ECO:0000313" key="15">
    <source>
        <dbReference type="Proteomes" id="UP000292402"/>
    </source>
</evidence>
<evidence type="ECO:0000313" key="14">
    <source>
        <dbReference type="EMBL" id="RYN60822.1"/>
    </source>
</evidence>
<keyword evidence="6" id="KW-0418">Kinase</keyword>
<evidence type="ECO:0000256" key="3">
    <source>
        <dbReference type="ARBA" id="ARBA00022527"/>
    </source>
</evidence>
<dbReference type="EC" id="2.7.11.1" evidence="2"/>
<evidence type="ECO:0000256" key="2">
    <source>
        <dbReference type="ARBA" id="ARBA00012513"/>
    </source>
</evidence>
<keyword evidence="12" id="KW-0812">Transmembrane</keyword>
<dbReference type="PROSITE" id="PS50011">
    <property type="entry name" value="PROTEIN_KINASE_DOM"/>
    <property type="match status" value="1"/>
</dbReference>
<dbReference type="GO" id="GO:0010506">
    <property type="term" value="P:regulation of autophagy"/>
    <property type="evidence" value="ECO:0007669"/>
    <property type="project" value="InterPro"/>
</dbReference>
<dbReference type="InterPro" id="IPR011009">
    <property type="entry name" value="Kinase-like_dom_sf"/>
</dbReference>
<comment type="catalytic activity">
    <reaction evidence="11">
        <text>L-seryl-[protein] + ATP = O-phospho-L-seryl-[protein] + ADP + H(+)</text>
        <dbReference type="Rhea" id="RHEA:17989"/>
        <dbReference type="Rhea" id="RHEA-COMP:9863"/>
        <dbReference type="Rhea" id="RHEA-COMP:11604"/>
        <dbReference type="ChEBI" id="CHEBI:15378"/>
        <dbReference type="ChEBI" id="CHEBI:29999"/>
        <dbReference type="ChEBI" id="CHEBI:30616"/>
        <dbReference type="ChEBI" id="CHEBI:83421"/>
        <dbReference type="ChEBI" id="CHEBI:456216"/>
        <dbReference type="EC" id="2.7.11.1"/>
    </reaction>
</comment>
<evidence type="ECO:0000256" key="11">
    <source>
        <dbReference type="ARBA" id="ARBA00048679"/>
    </source>
</evidence>
<evidence type="ECO:0000259" key="13">
    <source>
        <dbReference type="PROSITE" id="PS50011"/>
    </source>
</evidence>
<name>A0A4Q4MXP1_9PLEO</name>
<keyword evidence="7" id="KW-0067">ATP-binding</keyword>
<dbReference type="GO" id="GO:0005829">
    <property type="term" value="C:cytosol"/>
    <property type="evidence" value="ECO:0007669"/>
    <property type="project" value="TreeGrafter"/>
</dbReference>
<dbReference type="Pfam" id="PF20237">
    <property type="entry name" value="DUF6594"/>
    <property type="match status" value="1"/>
</dbReference>
<dbReference type="GO" id="GO:0004674">
    <property type="term" value="F:protein serine/threonine kinase activity"/>
    <property type="evidence" value="ECO:0007669"/>
    <property type="project" value="UniProtKB-KW"/>
</dbReference>